<organism evidence="1 2">
    <name type="scientific">Ixodes persulcatus</name>
    <name type="common">Taiga tick</name>
    <dbReference type="NCBI Taxonomy" id="34615"/>
    <lineage>
        <taxon>Eukaryota</taxon>
        <taxon>Metazoa</taxon>
        <taxon>Ecdysozoa</taxon>
        <taxon>Arthropoda</taxon>
        <taxon>Chelicerata</taxon>
        <taxon>Arachnida</taxon>
        <taxon>Acari</taxon>
        <taxon>Parasitiformes</taxon>
        <taxon>Ixodida</taxon>
        <taxon>Ixodoidea</taxon>
        <taxon>Ixodidae</taxon>
        <taxon>Ixodinae</taxon>
        <taxon>Ixodes</taxon>
    </lineage>
</organism>
<dbReference type="Proteomes" id="UP000805193">
    <property type="component" value="Unassembled WGS sequence"/>
</dbReference>
<name>A0AC60Q2N7_IXOPE</name>
<dbReference type="EMBL" id="JABSTQ010009622">
    <property type="protein sequence ID" value="KAG0427485.1"/>
    <property type="molecule type" value="Genomic_DNA"/>
</dbReference>
<sequence length="359" mass="40475">MAARVARASFARCVQINSHKCRISRSFSASHLLLVRGTNQRTAHNLDLETEAAADDDFFGVASERDVVTVPGSESFTRDRLEKFEHLARSRDARVSDVKVIDAGFGTIRYDSDNQPSLQKFTKRDRSEKIVTERPGNRSRAGSIAPNHLEGADDSQPPDSEEQQTAYDYLRRESPPSSVKLDSKGFRILKSEIRPDLSRLLHSEAVNLLQKRVLYNDNDILVLNKPYGMLCHGPAPEVSDACVLTKLLPDLSSALYPRQDAKLYTVHRLDRDVTGVLLLARTQRMADTLNSLFQKHRKLPGDMLDRLGIRQSKVRDTPLHLHARAVVVPEILDGRNLTVAAEVPYHFAKNLRRLKLNRN</sequence>
<protein>
    <submittedName>
        <fullName evidence="1">Uncharacterized protein</fullName>
    </submittedName>
</protein>
<evidence type="ECO:0000313" key="2">
    <source>
        <dbReference type="Proteomes" id="UP000805193"/>
    </source>
</evidence>
<accession>A0AC60Q2N7</accession>
<reference evidence="1 2" key="1">
    <citation type="journal article" date="2020" name="Cell">
        <title>Large-Scale Comparative Analyses of Tick Genomes Elucidate Their Genetic Diversity and Vector Capacities.</title>
        <authorList>
            <consortium name="Tick Genome and Microbiome Consortium (TIGMIC)"/>
            <person name="Jia N."/>
            <person name="Wang J."/>
            <person name="Shi W."/>
            <person name="Du L."/>
            <person name="Sun Y."/>
            <person name="Zhan W."/>
            <person name="Jiang J.F."/>
            <person name="Wang Q."/>
            <person name="Zhang B."/>
            <person name="Ji P."/>
            <person name="Bell-Sakyi L."/>
            <person name="Cui X.M."/>
            <person name="Yuan T.T."/>
            <person name="Jiang B.G."/>
            <person name="Yang W.F."/>
            <person name="Lam T.T."/>
            <person name="Chang Q.C."/>
            <person name="Ding S.J."/>
            <person name="Wang X.J."/>
            <person name="Zhu J.G."/>
            <person name="Ruan X.D."/>
            <person name="Zhao L."/>
            <person name="Wei J.T."/>
            <person name="Ye R.Z."/>
            <person name="Que T.C."/>
            <person name="Du C.H."/>
            <person name="Zhou Y.H."/>
            <person name="Cheng J.X."/>
            <person name="Dai P.F."/>
            <person name="Guo W.B."/>
            <person name="Han X.H."/>
            <person name="Huang E.J."/>
            <person name="Li L.F."/>
            <person name="Wei W."/>
            <person name="Gao Y.C."/>
            <person name="Liu J.Z."/>
            <person name="Shao H.Z."/>
            <person name="Wang X."/>
            <person name="Wang C.C."/>
            <person name="Yang T.C."/>
            <person name="Huo Q.B."/>
            <person name="Li W."/>
            <person name="Chen H.Y."/>
            <person name="Chen S.E."/>
            <person name="Zhou L.G."/>
            <person name="Ni X.B."/>
            <person name="Tian J.H."/>
            <person name="Sheng Y."/>
            <person name="Liu T."/>
            <person name="Pan Y.S."/>
            <person name="Xia L.Y."/>
            <person name="Li J."/>
            <person name="Zhao F."/>
            <person name="Cao W.C."/>
        </authorList>
    </citation>
    <scope>NUCLEOTIDE SEQUENCE [LARGE SCALE GENOMIC DNA]</scope>
    <source>
        <strain evidence="1">Iper-2018</strain>
    </source>
</reference>
<proteinExistence type="predicted"/>
<evidence type="ECO:0000313" key="1">
    <source>
        <dbReference type="EMBL" id="KAG0427485.1"/>
    </source>
</evidence>
<keyword evidence="2" id="KW-1185">Reference proteome</keyword>
<gene>
    <name evidence="1" type="ORF">HPB47_025467</name>
</gene>
<comment type="caution">
    <text evidence="1">The sequence shown here is derived from an EMBL/GenBank/DDBJ whole genome shotgun (WGS) entry which is preliminary data.</text>
</comment>